<dbReference type="InterPro" id="IPR020583">
    <property type="entry name" value="Inositol_monoP_metal-BS"/>
</dbReference>
<feature type="binding site" evidence="6">
    <location>
        <position position="86"/>
    </location>
    <ligand>
        <name>Mg(2+)</name>
        <dbReference type="ChEBI" id="CHEBI:18420"/>
        <label>1</label>
        <note>catalytic</note>
    </ligand>
</feature>
<dbReference type="GO" id="GO:0008934">
    <property type="term" value="F:inositol monophosphate 1-phosphatase activity"/>
    <property type="evidence" value="ECO:0007669"/>
    <property type="project" value="InterPro"/>
</dbReference>
<evidence type="ECO:0000256" key="6">
    <source>
        <dbReference type="PIRSR" id="PIRSR600760-2"/>
    </source>
</evidence>
<organism evidence="8 9">
    <name type="scientific">Bacteroides uniformis</name>
    <dbReference type="NCBI Taxonomy" id="820"/>
    <lineage>
        <taxon>Bacteria</taxon>
        <taxon>Pseudomonadati</taxon>
        <taxon>Bacteroidota</taxon>
        <taxon>Bacteroidia</taxon>
        <taxon>Bacteroidales</taxon>
        <taxon>Bacteroidaceae</taxon>
        <taxon>Bacteroides</taxon>
    </lineage>
</organism>
<dbReference type="PRINTS" id="PR01959">
    <property type="entry name" value="SBIMPHPHTASE"/>
</dbReference>
<dbReference type="InterPro" id="IPR022337">
    <property type="entry name" value="Inositol_monophosphatase_SuhB"/>
</dbReference>
<gene>
    <name evidence="8" type="ORF">DW831_07850</name>
</gene>
<feature type="binding site" evidence="6">
    <location>
        <position position="70"/>
    </location>
    <ligand>
        <name>Mg(2+)</name>
        <dbReference type="ChEBI" id="CHEBI:18420"/>
        <label>1</label>
        <note>catalytic</note>
    </ligand>
</feature>
<feature type="binding site" evidence="6">
    <location>
        <position position="89"/>
    </location>
    <ligand>
        <name>Mg(2+)</name>
        <dbReference type="ChEBI" id="CHEBI:18420"/>
        <label>1</label>
        <note>catalytic</note>
    </ligand>
</feature>
<dbReference type="EC" id="3.1.3.25" evidence="7"/>
<dbReference type="Proteomes" id="UP000284514">
    <property type="component" value="Unassembled WGS sequence"/>
</dbReference>
<feature type="binding site" evidence="6">
    <location>
        <position position="214"/>
    </location>
    <ligand>
        <name>Mg(2+)</name>
        <dbReference type="ChEBI" id="CHEBI:18420"/>
        <label>1</label>
        <note>catalytic</note>
    </ligand>
</feature>
<reference evidence="8 9" key="1">
    <citation type="submission" date="2018-08" db="EMBL/GenBank/DDBJ databases">
        <title>A genome reference for cultivated species of the human gut microbiota.</title>
        <authorList>
            <person name="Zou Y."/>
            <person name="Xue W."/>
            <person name="Luo G."/>
        </authorList>
    </citation>
    <scope>NUCLEOTIDE SEQUENCE [LARGE SCALE GENOMIC DNA]</scope>
    <source>
        <strain evidence="8 9">AM34-25</strain>
    </source>
</reference>
<keyword evidence="3 6" id="KW-0479">Metal-binding</keyword>
<evidence type="ECO:0000256" key="4">
    <source>
        <dbReference type="ARBA" id="ARBA00022801"/>
    </source>
</evidence>
<comment type="catalytic activity">
    <reaction evidence="1 7">
        <text>a myo-inositol phosphate + H2O = myo-inositol + phosphate</text>
        <dbReference type="Rhea" id="RHEA:24056"/>
        <dbReference type="ChEBI" id="CHEBI:15377"/>
        <dbReference type="ChEBI" id="CHEBI:17268"/>
        <dbReference type="ChEBI" id="CHEBI:43474"/>
        <dbReference type="ChEBI" id="CHEBI:84139"/>
        <dbReference type="EC" id="3.1.3.25"/>
    </reaction>
</comment>
<dbReference type="CDD" id="cd01639">
    <property type="entry name" value="IMPase"/>
    <property type="match status" value="1"/>
</dbReference>
<evidence type="ECO:0000256" key="5">
    <source>
        <dbReference type="ARBA" id="ARBA00022842"/>
    </source>
</evidence>
<dbReference type="FunFam" id="3.30.540.10:FF:000003">
    <property type="entry name" value="Inositol-1-monophosphatase"/>
    <property type="match status" value="1"/>
</dbReference>
<dbReference type="PROSITE" id="PS00629">
    <property type="entry name" value="IMP_1"/>
    <property type="match status" value="1"/>
</dbReference>
<dbReference type="EMBL" id="QSIF01000009">
    <property type="protein sequence ID" value="RHC74420.1"/>
    <property type="molecule type" value="Genomic_DNA"/>
</dbReference>
<dbReference type="PANTHER" id="PTHR20854">
    <property type="entry name" value="INOSITOL MONOPHOSPHATASE"/>
    <property type="match status" value="1"/>
</dbReference>
<comment type="cofactor">
    <cofactor evidence="2 6 7">
        <name>Mg(2+)</name>
        <dbReference type="ChEBI" id="CHEBI:18420"/>
    </cofactor>
</comment>
<dbReference type="RefSeq" id="WP_117990947.1">
    <property type="nucleotide sequence ID" value="NZ_JBCHCZ010000010.1"/>
</dbReference>
<feature type="binding site" evidence="6">
    <location>
        <position position="88"/>
    </location>
    <ligand>
        <name>Mg(2+)</name>
        <dbReference type="ChEBI" id="CHEBI:18420"/>
        <label>1</label>
        <note>catalytic</note>
    </ligand>
</feature>
<proteinExistence type="inferred from homology"/>
<evidence type="ECO:0000313" key="8">
    <source>
        <dbReference type="EMBL" id="RHC74420.1"/>
    </source>
</evidence>
<evidence type="ECO:0000256" key="1">
    <source>
        <dbReference type="ARBA" id="ARBA00001033"/>
    </source>
</evidence>
<dbReference type="Gene3D" id="3.40.190.80">
    <property type="match status" value="1"/>
</dbReference>
<dbReference type="GO" id="GO:0006020">
    <property type="term" value="P:inositol metabolic process"/>
    <property type="evidence" value="ECO:0007669"/>
    <property type="project" value="TreeGrafter"/>
</dbReference>
<keyword evidence="5 6" id="KW-0460">Magnesium</keyword>
<dbReference type="InterPro" id="IPR000760">
    <property type="entry name" value="Inositol_monophosphatase-like"/>
</dbReference>
<dbReference type="InterPro" id="IPR033942">
    <property type="entry name" value="IMPase"/>
</dbReference>
<evidence type="ECO:0000256" key="2">
    <source>
        <dbReference type="ARBA" id="ARBA00001946"/>
    </source>
</evidence>
<dbReference type="Pfam" id="PF00459">
    <property type="entry name" value="Inositol_P"/>
    <property type="match status" value="1"/>
</dbReference>
<dbReference type="PRINTS" id="PR00377">
    <property type="entry name" value="IMPHPHTASES"/>
</dbReference>
<dbReference type="PANTHER" id="PTHR20854:SF4">
    <property type="entry name" value="INOSITOL-1-MONOPHOSPHATASE-RELATED"/>
    <property type="match status" value="1"/>
</dbReference>
<keyword evidence="4 7" id="KW-0378">Hydrolase</keyword>
<name>A0A414BI43_BACUN</name>
<dbReference type="GO" id="GO:0046872">
    <property type="term" value="F:metal ion binding"/>
    <property type="evidence" value="ECO:0007669"/>
    <property type="project" value="UniProtKB-KW"/>
</dbReference>
<evidence type="ECO:0000313" key="9">
    <source>
        <dbReference type="Proteomes" id="UP000284514"/>
    </source>
</evidence>
<accession>A0A414BI43</accession>
<comment type="caution">
    <text evidence="8">The sequence shown here is derived from an EMBL/GenBank/DDBJ whole genome shotgun (WGS) entry which is preliminary data.</text>
</comment>
<dbReference type="SUPFAM" id="SSF56655">
    <property type="entry name" value="Carbohydrate phosphatase"/>
    <property type="match status" value="1"/>
</dbReference>
<protein>
    <recommendedName>
        <fullName evidence="7">Inositol-1-monophosphatase</fullName>
        <ecNumber evidence="7">3.1.3.25</ecNumber>
    </recommendedName>
</protein>
<comment type="similarity">
    <text evidence="7">Belongs to the inositol monophosphatase superfamily.</text>
</comment>
<sequence>MEDLKILTESVCCIAREAGYFLKEERKNFSREAVQKKQAHDYVSYVDKESEKRVVAALRELLPEAGFIAEEGSAVYHDEPYCWVVDPLDGTTNYIHDNAPYCVSIALRDKDSLLLGVVYDPCRDECFYAWQGGGAYVNGERMEVSSVQQVEDAFVVTELPYNSDRYARTGEHLIHELYGRVAGIRMTGSAALAICYVAAGRFDAWLEAFIGKWDFSAAALMVLEAGGRITDFCGSDAFLDGHHIIATNGPLHPLFLKLAGEVSPL</sequence>
<dbReference type="GO" id="GO:0007165">
    <property type="term" value="P:signal transduction"/>
    <property type="evidence" value="ECO:0007669"/>
    <property type="project" value="TreeGrafter"/>
</dbReference>
<evidence type="ECO:0000256" key="3">
    <source>
        <dbReference type="ARBA" id="ARBA00022723"/>
    </source>
</evidence>
<evidence type="ECO:0000256" key="7">
    <source>
        <dbReference type="RuleBase" id="RU364068"/>
    </source>
</evidence>
<dbReference type="Gene3D" id="3.30.540.10">
    <property type="entry name" value="Fructose-1,6-Bisphosphatase, subunit A, domain 1"/>
    <property type="match status" value="1"/>
</dbReference>
<dbReference type="AlphaFoldDB" id="A0A414BI43"/>